<feature type="transmembrane region" description="Helical" evidence="5">
    <location>
        <begin position="164"/>
        <end position="184"/>
    </location>
</feature>
<dbReference type="GO" id="GO:0012505">
    <property type="term" value="C:endomembrane system"/>
    <property type="evidence" value="ECO:0007669"/>
    <property type="project" value="UniProtKB-SubCell"/>
</dbReference>
<accession>A0A5E8CME5</accession>
<evidence type="ECO:0000256" key="1">
    <source>
        <dbReference type="ARBA" id="ARBA00004127"/>
    </source>
</evidence>
<dbReference type="GO" id="GO:0005384">
    <property type="term" value="F:manganese ion transmembrane transporter activity"/>
    <property type="evidence" value="ECO:0007669"/>
    <property type="project" value="InterPro"/>
</dbReference>
<evidence type="ECO:0000256" key="3">
    <source>
        <dbReference type="ARBA" id="ARBA00022989"/>
    </source>
</evidence>
<evidence type="ECO:0000256" key="5">
    <source>
        <dbReference type="SAM" id="Phobius"/>
    </source>
</evidence>
<name>A0A5E8CME5_9ZZZZ</name>
<comment type="subcellular location">
    <subcellularLocation>
        <location evidence="1">Endomembrane system</location>
        <topology evidence="1">Multi-pass membrane protein</topology>
    </subcellularLocation>
</comment>
<keyword evidence="3 5" id="KW-1133">Transmembrane helix</keyword>
<keyword evidence="2 5" id="KW-0812">Transmembrane</keyword>
<keyword evidence="4 5" id="KW-0472">Membrane</keyword>
<dbReference type="AlphaFoldDB" id="A0A5E8CME5"/>
<dbReference type="Pfam" id="PF01988">
    <property type="entry name" value="VIT1"/>
    <property type="match status" value="1"/>
</dbReference>
<feature type="transmembrane region" description="Helical" evidence="5">
    <location>
        <begin position="224"/>
        <end position="243"/>
    </location>
</feature>
<evidence type="ECO:0000256" key="4">
    <source>
        <dbReference type="ARBA" id="ARBA00023136"/>
    </source>
</evidence>
<sequence length="252" mass="28403">MEEVEMGNLNLQHHLKEQHPNLHSGNLKCMIFGGLDGIITTFAIISSCFGASFGVKTIIILGISNVIADALSMGLGEYISSDLERDYVVSELKKEDYEFDNNLEEEKDELIQILRENENLSVEDSTSIVNTLSNYKQLFLEVMLNKELNLQMPESKKNIIKGSLITFFSFLVFGLIPLLPYFVLMGTQGDGLVPRHIFIISYVCSALAVIILGLIYIRRTKQRWIYVFKIFVIATIAAIMAYFTGWGLESAI</sequence>
<reference evidence="6" key="1">
    <citation type="submission" date="2019-09" db="EMBL/GenBank/DDBJ databases">
        <authorList>
            <person name="Needham M D."/>
        </authorList>
    </citation>
    <scope>NUCLEOTIDE SEQUENCE</scope>
</reference>
<dbReference type="PANTHER" id="PTHR31851">
    <property type="entry name" value="FE(2+)/MN(2+) TRANSPORTER PCL1"/>
    <property type="match status" value="1"/>
</dbReference>
<proteinExistence type="predicted"/>
<feature type="transmembrane region" description="Helical" evidence="5">
    <location>
        <begin position="30"/>
        <end position="55"/>
    </location>
</feature>
<gene>
    <name evidence="6" type="ORF">CPAV1605_1574</name>
</gene>
<evidence type="ECO:0000313" key="6">
    <source>
        <dbReference type="EMBL" id="VVU95812.1"/>
    </source>
</evidence>
<organism evidence="6">
    <name type="scientific">seawater metagenome</name>
    <dbReference type="NCBI Taxonomy" id="1561972"/>
    <lineage>
        <taxon>unclassified sequences</taxon>
        <taxon>metagenomes</taxon>
        <taxon>ecological metagenomes</taxon>
    </lineage>
</organism>
<dbReference type="EMBL" id="CABVLZ010000013">
    <property type="protein sequence ID" value="VVU95812.1"/>
    <property type="molecule type" value="Genomic_DNA"/>
</dbReference>
<protein>
    <submittedName>
        <fullName evidence="6">VIT family</fullName>
    </submittedName>
</protein>
<dbReference type="InterPro" id="IPR008217">
    <property type="entry name" value="Ccc1_fam"/>
</dbReference>
<dbReference type="GO" id="GO:0030026">
    <property type="term" value="P:intracellular manganese ion homeostasis"/>
    <property type="evidence" value="ECO:0007669"/>
    <property type="project" value="InterPro"/>
</dbReference>
<evidence type="ECO:0000256" key="2">
    <source>
        <dbReference type="ARBA" id="ARBA00022692"/>
    </source>
</evidence>
<feature type="transmembrane region" description="Helical" evidence="5">
    <location>
        <begin position="196"/>
        <end position="217"/>
    </location>
</feature>